<comment type="caution">
    <text evidence="1">The sequence shown here is derived from an EMBL/GenBank/DDBJ whole genome shotgun (WGS) entry which is preliminary data.</text>
</comment>
<dbReference type="OrthoDB" id="1954707at2"/>
<accession>A0A267ML63</accession>
<proteinExistence type="predicted"/>
<dbReference type="EMBL" id="NIBG01000007">
    <property type="protein sequence ID" value="PAB59543.1"/>
    <property type="molecule type" value="Genomic_DNA"/>
</dbReference>
<protein>
    <submittedName>
        <fullName evidence="1">Uncharacterized protein</fullName>
    </submittedName>
</protein>
<evidence type="ECO:0000313" key="1">
    <source>
        <dbReference type="EMBL" id="PAB59543.1"/>
    </source>
</evidence>
<dbReference type="AlphaFoldDB" id="A0A267ML63"/>
<name>A0A267ML63_9FIRM</name>
<keyword evidence="2" id="KW-1185">Reference proteome</keyword>
<sequence length="92" mass="11061">MKDLRKMKKKLEKVAKQYNASSSDMASFNEIADKYKDKSEDEIEREMMKMINKFSASEKNALIKKMKLLKRMGLLDREQEKKLDHFIRLMKR</sequence>
<organism evidence="1 2">
    <name type="scientific">Anaeromicrobium sediminis</name>
    <dbReference type="NCBI Taxonomy" id="1478221"/>
    <lineage>
        <taxon>Bacteria</taxon>
        <taxon>Bacillati</taxon>
        <taxon>Bacillota</taxon>
        <taxon>Clostridia</taxon>
        <taxon>Peptostreptococcales</taxon>
        <taxon>Thermotaleaceae</taxon>
        <taxon>Anaeromicrobium</taxon>
    </lineage>
</organism>
<dbReference type="RefSeq" id="WP_095133518.1">
    <property type="nucleotide sequence ID" value="NZ_NIBG01000007.1"/>
</dbReference>
<dbReference type="Proteomes" id="UP000216024">
    <property type="component" value="Unassembled WGS sequence"/>
</dbReference>
<gene>
    <name evidence="1" type="ORF">CCE28_10035</name>
</gene>
<reference evidence="1 2" key="1">
    <citation type="submission" date="2017-06" db="EMBL/GenBank/DDBJ databases">
        <title>Draft genome sequence of anaerobic fermentative bacterium Anaeromicrobium sediminis DY2726D isolated from West Pacific Ocean sediments.</title>
        <authorList>
            <person name="Zeng X."/>
        </authorList>
    </citation>
    <scope>NUCLEOTIDE SEQUENCE [LARGE SCALE GENOMIC DNA]</scope>
    <source>
        <strain evidence="1 2">DY2726D</strain>
    </source>
</reference>
<evidence type="ECO:0000313" key="2">
    <source>
        <dbReference type="Proteomes" id="UP000216024"/>
    </source>
</evidence>